<dbReference type="PANTHER" id="PTHR34071:SF2">
    <property type="entry name" value="FLAVIN-NUCLEOTIDE-BINDING PROTEIN"/>
    <property type="match status" value="1"/>
</dbReference>
<comment type="caution">
    <text evidence="1">The sequence shown here is derived from an EMBL/GenBank/DDBJ whole genome shotgun (WGS) entry which is preliminary data.</text>
</comment>
<dbReference type="InterPro" id="IPR024747">
    <property type="entry name" value="Pyridox_Oxase-rel"/>
</dbReference>
<dbReference type="PANTHER" id="PTHR34071">
    <property type="entry name" value="5-NITROIMIDAZOLE ANTIBIOTICS RESISTANCE PROTEIN, NIMA-FAMILY-RELATED PROTEIN-RELATED"/>
    <property type="match status" value="1"/>
</dbReference>
<organism evidence="1 2">
    <name type="scientific">Candidatus Enterocloster excrementipullorum</name>
    <dbReference type="NCBI Taxonomy" id="2838559"/>
    <lineage>
        <taxon>Bacteria</taxon>
        <taxon>Bacillati</taxon>
        <taxon>Bacillota</taxon>
        <taxon>Clostridia</taxon>
        <taxon>Lachnospirales</taxon>
        <taxon>Lachnospiraceae</taxon>
        <taxon>Enterocloster</taxon>
    </lineage>
</organism>
<dbReference type="Pfam" id="PF12900">
    <property type="entry name" value="Pyridox_ox_2"/>
    <property type="match status" value="1"/>
</dbReference>
<dbReference type="InterPro" id="IPR012349">
    <property type="entry name" value="Split_barrel_FMN-bd"/>
</dbReference>
<dbReference type="AlphaFoldDB" id="A0A9D2N2V2"/>
<evidence type="ECO:0000313" key="2">
    <source>
        <dbReference type="Proteomes" id="UP000823910"/>
    </source>
</evidence>
<name>A0A9D2N2V2_9FIRM</name>
<dbReference type="Gene3D" id="2.30.110.10">
    <property type="entry name" value="Electron Transport, Fmn-binding Protein, Chain A"/>
    <property type="match status" value="1"/>
</dbReference>
<accession>A0A9D2N2V2</accession>
<proteinExistence type="predicted"/>
<dbReference type="Proteomes" id="UP000823910">
    <property type="component" value="Unassembled WGS sequence"/>
</dbReference>
<protein>
    <submittedName>
        <fullName evidence="1">Pyridoxamine 5'-phosphate oxidase family protein</fullName>
    </submittedName>
</protein>
<sequence>MRRADREIREFDRMLTVADACDCCRLGLLDDAGAYIVPLNFGYEAEGEKLTLYFHGAGQGKKIDLIREQKSASFEMDTRHALVEGETACAYSYRYQSVMGRGRIRLIEEYEEKVHGLQAIMAHYSRDREFAFGEEAVNRTAVIKLEVEAWSCKEH</sequence>
<dbReference type="SUPFAM" id="SSF50475">
    <property type="entry name" value="FMN-binding split barrel"/>
    <property type="match status" value="1"/>
</dbReference>
<dbReference type="EMBL" id="DWWT01000065">
    <property type="protein sequence ID" value="HJC06917.1"/>
    <property type="molecule type" value="Genomic_DNA"/>
</dbReference>
<gene>
    <name evidence="1" type="ORF">H9704_12330</name>
</gene>
<evidence type="ECO:0000313" key="1">
    <source>
        <dbReference type="EMBL" id="HJC06917.1"/>
    </source>
</evidence>
<reference evidence="1" key="2">
    <citation type="submission" date="2021-04" db="EMBL/GenBank/DDBJ databases">
        <authorList>
            <person name="Gilroy R."/>
        </authorList>
    </citation>
    <scope>NUCLEOTIDE SEQUENCE</scope>
    <source>
        <strain evidence="1">CHK180-15479</strain>
    </source>
</reference>
<reference evidence="1" key="1">
    <citation type="journal article" date="2021" name="PeerJ">
        <title>Extensive microbial diversity within the chicken gut microbiome revealed by metagenomics and culture.</title>
        <authorList>
            <person name="Gilroy R."/>
            <person name="Ravi A."/>
            <person name="Getino M."/>
            <person name="Pursley I."/>
            <person name="Horton D.L."/>
            <person name="Alikhan N.F."/>
            <person name="Baker D."/>
            <person name="Gharbi K."/>
            <person name="Hall N."/>
            <person name="Watson M."/>
            <person name="Adriaenssens E.M."/>
            <person name="Foster-Nyarko E."/>
            <person name="Jarju S."/>
            <person name="Secka A."/>
            <person name="Antonio M."/>
            <person name="Oren A."/>
            <person name="Chaudhuri R.R."/>
            <person name="La Ragione R."/>
            <person name="Hildebrand F."/>
            <person name="Pallen M.J."/>
        </authorList>
    </citation>
    <scope>NUCLEOTIDE SEQUENCE</scope>
    <source>
        <strain evidence="1">CHK180-15479</strain>
    </source>
</reference>